<keyword evidence="1" id="KW-1133">Transmembrane helix</keyword>
<evidence type="ECO:0000256" key="1">
    <source>
        <dbReference type="SAM" id="Phobius"/>
    </source>
</evidence>
<accession>A0A5B8C7K6</accession>
<dbReference type="AlphaFoldDB" id="A0A5B8C7K6"/>
<reference evidence="2 3" key="1">
    <citation type="submission" date="2019-05" db="EMBL/GenBank/DDBJ databases">
        <title>Georgenia *** sp. nov., and Georgenia *** sp. nov., isolated from the intestinal contents of plateau pika (Ochotona curzoniae) in the Qinghai-Tibet plateau of China.</title>
        <authorList>
            <person name="Tian Z."/>
        </authorList>
    </citation>
    <scope>NUCLEOTIDE SEQUENCE [LARGE SCALE GENOMIC DNA]</scope>
    <source>
        <strain evidence="2 3">Z443</strain>
    </source>
</reference>
<dbReference type="Pfam" id="PF07332">
    <property type="entry name" value="Phage_holin_3_6"/>
    <property type="match status" value="1"/>
</dbReference>
<dbReference type="OrthoDB" id="5148340at2"/>
<organism evidence="2 3">
    <name type="scientific">Georgenia yuyongxinii</name>
    <dbReference type="NCBI Taxonomy" id="2589797"/>
    <lineage>
        <taxon>Bacteria</taxon>
        <taxon>Bacillati</taxon>
        <taxon>Actinomycetota</taxon>
        <taxon>Actinomycetes</taxon>
        <taxon>Micrococcales</taxon>
        <taxon>Bogoriellaceae</taxon>
        <taxon>Georgenia</taxon>
    </lineage>
</organism>
<dbReference type="EMBL" id="CP040915">
    <property type="protein sequence ID" value="QDC26067.1"/>
    <property type="molecule type" value="Genomic_DNA"/>
</dbReference>
<evidence type="ECO:0000313" key="3">
    <source>
        <dbReference type="Proteomes" id="UP000314616"/>
    </source>
</evidence>
<keyword evidence="1" id="KW-0472">Membrane</keyword>
<feature type="transmembrane region" description="Helical" evidence="1">
    <location>
        <begin position="115"/>
        <end position="136"/>
    </location>
</feature>
<proteinExistence type="predicted"/>
<sequence>MSGPVRPAGAPPPATNEETIAVSTSAEHTTPVVEATKVEGPGKGRSVGELIATVSEQFSRLIRDELQLAQVQLAEKGKRLGMGAGLLGGAAIVSLYAVGVLLAAAVLGLATVLPAWLSALIIGVFLLIVAAVVGFVGKKAIDASKRFAPKPQEGLKDDLDAVKKGIQK</sequence>
<name>A0A5B8C7K6_9MICO</name>
<dbReference type="Proteomes" id="UP000314616">
    <property type="component" value="Chromosome"/>
</dbReference>
<dbReference type="KEGG" id="gyu:FE374_16910"/>
<evidence type="ECO:0000313" key="2">
    <source>
        <dbReference type="EMBL" id="QDC26067.1"/>
    </source>
</evidence>
<feature type="transmembrane region" description="Helical" evidence="1">
    <location>
        <begin position="86"/>
        <end position="109"/>
    </location>
</feature>
<keyword evidence="1" id="KW-0812">Transmembrane</keyword>
<gene>
    <name evidence="2" type="ORF">FE374_16910</name>
</gene>
<dbReference type="InterPro" id="IPR009937">
    <property type="entry name" value="Phage_holin_3_6"/>
</dbReference>
<protein>
    <submittedName>
        <fullName evidence="2">Phage holin family protein</fullName>
    </submittedName>
</protein>